<evidence type="ECO:0000256" key="2">
    <source>
        <dbReference type="SAM" id="Phobius"/>
    </source>
</evidence>
<keyword evidence="4" id="KW-1185">Reference proteome</keyword>
<feature type="region of interest" description="Disordered" evidence="1">
    <location>
        <begin position="180"/>
        <end position="215"/>
    </location>
</feature>
<keyword evidence="2" id="KW-0472">Membrane</keyword>
<proteinExistence type="predicted"/>
<feature type="transmembrane region" description="Helical" evidence="2">
    <location>
        <begin position="46"/>
        <end position="66"/>
    </location>
</feature>
<evidence type="ECO:0000313" key="3">
    <source>
        <dbReference type="EMBL" id="MBM9506664.1"/>
    </source>
</evidence>
<comment type="caution">
    <text evidence="3">The sequence shown here is derived from an EMBL/GenBank/DDBJ whole genome shotgun (WGS) entry which is preliminary data.</text>
</comment>
<dbReference type="EMBL" id="JADKYB010000009">
    <property type="protein sequence ID" value="MBM9506664.1"/>
    <property type="molecule type" value="Genomic_DNA"/>
</dbReference>
<gene>
    <name evidence="3" type="ORF">ITX44_19305</name>
</gene>
<evidence type="ECO:0000313" key="4">
    <source>
        <dbReference type="Proteomes" id="UP000749040"/>
    </source>
</evidence>
<evidence type="ECO:0008006" key="5">
    <source>
        <dbReference type="Google" id="ProtNLM"/>
    </source>
</evidence>
<reference evidence="3 4" key="1">
    <citation type="submission" date="2021-01" db="EMBL/GenBank/DDBJ databases">
        <title>Streptomyces acididurans sp. nov., isolated from a peat swamp forest soil.</title>
        <authorList>
            <person name="Chantavorakit T."/>
            <person name="Duangmal K."/>
        </authorList>
    </citation>
    <scope>NUCLEOTIDE SEQUENCE [LARGE SCALE GENOMIC DNA]</scope>
    <source>
        <strain evidence="3 4">KK5PA1</strain>
    </source>
</reference>
<protein>
    <recommendedName>
        <fullName evidence="5">Anti-sigma factor</fullName>
    </recommendedName>
</protein>
<keyword evidence="2" id="KW-1133">Transmembrane helix</keyword>
<organism evidence="3 4">
    <name type="scientific">Actinacidiphila acididurans</name>
    <dbReference type="NCBI Taxonomy" id="2784346"/>
    <lineage>
        <taxon>Bacteria</taxon>
        <taxon>Bacillati</taxon>
        <taxon>Actinomycetota</taxon>
        <taxon>Actinomycetes</taxon>
        <taxon>Kitasatosporales</taxon>
        <taxon>Streptomycetaceae</taxon>
        <taxon>Actinacidiphila</taxon>
    </lineage>
</organism>
<evidence type="ECO:0000256" key="1">
    <source>
        <dbReference type="SAM" id="MobiDB-lite"/>
    </source>
</evidence>
<dbReference type="Proteomes" id="UP000749040">
    <property type="component" value="Unassembled WGS sequence"/>
</dbReference>
<accession>A0ABS2TTK3</accession>
<sequence>MTKSADSQELGGFEQRLLGELTAVVTERAAAAPAPVRQRARWQRPAAAVGATAAFGTALALIFPVLTHSPASQAYAVEVGRGGTVTVTLHDMAGLKLVSAREDLHRKLLAAGIPNSVAEVGPFCITGSHDTPGFMENRKHSIVLHPDRLPAADELLVGVQRDGGADGDFNVAFTEVRTDRHKCPGAESKPTAAPTYPPGSAARRKADWLATQGRK</sequence>
<keyword evidence="2" id="KW-0812">Transmembrane</keyword>
<name>A0ABS2TTK3_9ACTN</name>
<dbReference type="RefSeq" id="WP_205358513.1">
    <property type="nucleotide sequence ID" value="NZ_JADKYB010000009.1"/>
</dbReference>